<keyword evidence="1 6" id="KW-0732">Signal</keyword>
<dbReference type="OrthoDB" id="9779191at2"/>
<organism evidence="10 11">
    <name type="scientific">Bacterioplanes sanyensis</name>
    <dbReference type="NCBI Taxonomy" id="1249553"/>
    <lineage>
        <taxon>Bacteria</taxon>
        <taxon>Pseudomonadati</taxon>
        <taxon>Pseudomonadota</taxon>
        <taxon>Gammaproteobacteria</taxon>
        <taxon>Oceanospirillales</taxon>
        <taxon>Oceanospirillaceae</taxon>
        <taxon>Bacterioplanes</taxon>
    </lineage>
</organism>
<dbReference type="KEGG" id="bsan:CHH28_09645"/>
<comment type="subcellular location">
    <subcellularLocation>
        <location evidence="6">Cell outer membrane</location>
        <topology evidence="6">Lipid-anchor</topology>
    </subcellularLocation>
</comment>
<evidence type="ECO:0000256" key="6">
    <source>
        <dbReference type="HAMAP-Rule" id="MF_00922"/>
    </source>
</evidence>
<evidence type="ECO:0000256" key="5">
    <source>
        <dbReference type="ARBA" id="ARBA00023288"/>
    </source>
</evidence>
<feature type="domain" description="Outer membrane lipoprotein BamD-like" evidence="9">
    <location>
        <begin position="26"/>
        <end position="231"/>
    </location>
</feature>
<name>A0A222FIW3_9GAMM</name>
<dbReference type="InterPro" id="IPR017689">
    <property type="entry name" value="BamD"/>
</dbReference>
<evidence type="ECO:0000313" key="10">
    <source>
        <dbReference type="EMBL" id="ASP38928.1"/>
    </source>
</evidence>
<keyword evidence="7" id="KW-0175">Coiled coil</keyword>
<dbReference type="SUPFAM" id="SSF48452">
    <property type="entry name" value="TPR-like"/>
    <property type="match status" value="1"/>
</dbReference>
<dbReference type="GO" id="GO:1990063">
    <property type="term" value="C:Bam protein complex"/>
    <property type="evidence" value="ECO:0007669"/>
    <property type="project" value="TreeGrafter"/>
</dbReference>
<keyword evidence="4 6" id="KW-0998">Cell outer membrane</keyword>
<feature type="coiled-coil region" evidence="7">
    <location>
        <begin position="157"/>
        <end position="184"/>
    </location>
</feature>
<keyword evidence="2 6" id="KW-0472">Membrane</keyword>
<keyword evidence="3 6" id="KW-0564">Palmitate</keyword>
<proteinExistence type="inferred from homology"/>
<dbReference type="GO" id="GO:0051205">
    <property type="term" value="P:protein insertion into membrane"/>
    <property type="evidence" value="ECO:0007669"/>
    <property type="project" value="UniProtKB-UniRule"/>
</dbReference>
<keyword evidence="5 6" id="KW-0449">Lipoprotein</keyword>
<evidence type="ECO:0000256" key="2">
    <source>
        <dbReference type="ARBA" id="ARBA00023136"/>
    </source>
</evidence>
<dbReference type="Proteomes" id="UP000202440">
    <property type="component" value="Chromosome"/>
</dbReference>
<dbReference type="EMBL" id="CP022530">
    <property type="protein sequence ID" value="ASP38928.1"/>
    <property type="molecule type" value="Genomic_DNA"/>
</dbReference>
<reference evidence="10 11" key="1">
    <citation type="submission" date="2017-07" db="EMBL/GenBank/DDBJ databases">
        <title>Annotated genome sequence of Bacterioplanes sanyensis isolated from Red Sea.</title>
        <authorList>
            <person name="Rehman Z.U."/>
        </authorList>
    </citation>
    <scope>NUCLEOTIDE SEQUENCE [LARGE SCALE GENOMIC DNA]</scope>
    <source>
        <strain evidence="10 11">NV9</strain>
    </source>
</reference>
<comment type="subunit">
    <text evidence="6">Part of the Bam complex.</text>
</comment>
<dbReference type="PROSITE" id="PS51257">
    <property type="entry name" value="PROKAR_LIPOPROTEIN"/>
    <property type="match status" value="1"/>
</dbReference>
<evidence type="ECO:0000256" key="7">
    <source>
        <dbReference type="SAM" id="Coils"/>
    </source>
</evidence>
<comment type="function">
    <text evidence="6">Part of the outer membrane protein assembly complex, which is involved in assembly and insertion of beta-barrel proteins into the outer membrane.</text>
</comment>
<dbReference type="PANTHER" id="PTHR37423">
    <property type="entry name" value="SOLUBLE LYTIC MUREIN TRANSGLYCOSYLASE-RELATED"/>
    <property type="match status" value="1"/>
</dbReference>
<dbReference type="GO" id="GO:0043165">
    <property type="term" value="P:Gram-negative-bacterium-type cell outer membrane assembly"/>
    <property type="evidence" value="ECO:0007669"/>
    <property type="project" value="UniProtKB-UniRule"/>
</dbReference>
<dbReference type="InterPro" id="IPR039565">
    <property type="entry name" value="BamD-like"/>
</dbReference>
<dbReference type="NCBIfam" id="TIGR03302">
    <property type="entry name" value="OM_YfiO"/>
    <property type="match status" value="1"/>
</dbReference>
<evidence type="ECO:0000259" key="9">
    <source>
        <dbReference type="Pfam" id="PF13525"/>
    </source>
</evidence>
<comment type="similarity">
    <text evidence="6">Belongs to the BamD family.</text>
</comment>
<dbReference type="RefSeq" id="WP_094060114.1">
    <property type="nucleotide sequence ID" value="NZ_CP022530.1"/>
</dbReference>
<protein>
    <recommendedName>
        <fullName evidence="6">Outer membrane protein assembly factor BamD</fullName>
    </recommendedName>
</protein>
<evidence type="ECO:0000256" key="3">
    <source>
        <dbReference type="ARBA" id="ARBA00023139"/>
    </source>
</evidence>
<dbReference type="PANTHER" id="PTHR37423:SF1">
    <property type="entry name" value="OUTER MEMBRANE PROTEIN ASSEMBLY FACTOR BAMD"/>
    <property type="match status" value="1"/>
</dbReference>
<dbReference type="CDD" id="cd15830">
    <property type="entry name" value="BamD"/>
    <property type="match status" value="1"/>
</dbReference>
<evidence type="ECO:0000313" key="11">
    <source>
        <dbReference type="Proteomes" id="UP000202440"/>
    </source>
</evidence>
<dbReference type="HAMAP" id="MF_00922">
    <property type="entry name" value="OM_assembly_BamD"/>
    <property type="match status" value="1"/>
</dbReference>
<keyword evidence="11" id="KW-1185">Reference proteome</keyword>
<sequence>MNARWLLFALALMLSACSNSPVKTDEKTERQYYQEAREALDNENFLVAMERLRQLDSRYPFGQYAEQGQLDMMYAHFMTADMESVLTASERFIRLHPLHSQVDYAYYLRALATYELGFSFVERYLSDDVARRDPTPMRDAFAHFSELLIRFPDSPYTADARARMEFLRQRLASYEVEVARYYMKRHAFIAAANRCQDVLLHYQNTAAVADALAVMVEAYDELGMSDEKANALALLQHNHPQHPQLNDGRFVSSGLAQADRGSLLNILSFGLLD</sequence>
<feature type="signal peptide" evidence="8">
    <location>
        <begin position="1"/>
        <end position="24"/>
    </location>
</feature>
<accession>A0A222FIW3</accession>
<evidence type="ECO:0000256" key="8">
    <source>
        <dbReference type="SAM" id="SignalP"/>
    </source>
</evidence>
<dbReference type="Pfam" id="PF13525">
    <property type="entry name" value="YfiO"/>
    <property type="match status" value="1"/>
</dbReference>
<dbReference type="InterPro" id="IPR011990">
    <property type="entry name" value="TPR-like_helical_dom_sf"/>
</dbReference>
<evidence type="ECO:0000256" key="1">
    <source>
        <dbReference type="ARBA" id="ARBA00022729"/>
    </source>
</evidence>
<evidence type="ECO:0000256" key="4">
    <source>
        <dbReference type="ARBA" id="ARBA00023237"/>
    </source>
</evidence>
<dbReference type="AlphaFoldDB" id="A0A222FIW3"/>
<feature type="chain" id="PRO_5013414204" description="Outer membrane protein assembly factor BamD" evidence="8">
    <location>
        <begin position="25"/>
        <end position="273"/>
    </location>
</feature>
<dbReference type="Gene3D" id="1.25.40.10">
    <property type="entry name" value="Tetratricopeptide repeat domain"/>
    <property type="match status" value="1"/>
</dbReference>
<gene>
    <name evidence="6" type="primary">bamD</name>
    <name evidence="10" type="ORF">CHH28_09645</name>
</gene>